<gene>
    <name evidence="1" type="ORF">DM48_328</name>
</gene>
<evidence type="ECO:0000313" key="1">
    <source>
        <dbReference type="EMBL" id="KGC14705.1"/>
    </source>
</evidence>
<evidence type="ECO:0008006" key="3">
    <source>
        <dbReference type="Google" id="ProtNLM"/>
    </source>
</evidence>
<accession>A0AAW3F4K5</accession>
<proteinExistence type="predicted"/>
<comment type="caution">
    <text evidence="1">The sequence shown here is derived from an EMBL/GenBank/DDBJ whole genome shotgun (WGS) entry which is preliminary data.</text>
</comment>
<dbReference type="Proteomes" id="UP000029590">
    <property type="component" value="Unassembled WGS sequence"/>
</dbReference>
<dbReference type="EMBL" id="JPGG01000016">
    <property type="protein sequence ID" value="KGC14705.1"/>
    <property type="molecule type" value="Genomic_DNA"/>
</dbReference>
<organism evidence="1 2">
    <name type="scientific">Burkholderia gladioli</name>
    <name type="common">Pseudomonas marginata</name>
    <name type="synonym">Phytomonas marginata</name>
    <dbReference type="NCBI Taxonomy" id="28095"/>
    <lineage>
        <taxon>Bacteria</taxon>
        <taxon>Pseudomonadati</taxon>
        <taxon>Pseudomonadota</taxon>
        <taxon>Betaproteobacteria</taxon>
        <taxon>Burkholderiales</taxon>
        <taxon>Burkholderiaceae</taxon>
        <taxon>Burkholderia</taxon>
    </lineage>
</organism>
<evidence type="ECO:0000313" key="2">
    <source>
        <dbReference type="Proteomes" id="UP000029590"/>
    </source>
</evidence>
<dbReference type="AlphaFoldDB" id="A0AAW3F4K5"/>
<sequence>MTNRPCWKWVARDSRDEVLGVYEVEHWSDGHADGALWQLRELAASFFHPARVYRGF</sequence>
<reference evidence="1 2" key="1">
    <citation type="submission" date="2014-04" db="EMBL/GenBank/DDBJ databases">
        <authorList>
            <person name="Bishop-Lilly K.A."/>
            <person name="Broomall S.M."/>
            <person name="Chain P.S."/>
            <person name="Chertkov O."/>
            <person name="Coyne S.R."/>
            <person name="Daligault H.E."/>
            <person name="Davenport K.W."/>
            <person name="Erkkila T."/>
            <person name="Frey K.G."/>
            <person name="Gibbons H.S."/>
            <person name="Gu W."/>
            <person name="Jaissle J."/>
            <person name="Johnson S.L."/>
            <person name="Koroleva G.I."/>
            <person name="Ladner J.T."/>
            <person name="Lo C.-C."/>
            <person name="Minogue T.D."/>
            <person name="Munk C."/>
            <person name="Palacios G.F."/>
            <person name="Redden C.L."/>
            <person name="Rosenzweig C.N."/>
            <person name="Scholz M.B."/>
            <person name="Teshima H."/>
            <person name="Xu Y."/>
        </authorList>
    </citation>
    <scope>NUCLEOTIDE SEQUENCE [LARGE SCALE GENOMIC DNA]</scope>
    <source>
        <strain evidence="2">gladioli</strain>
    </source>
</reference>
<protein>
    <recommendedName>
        <fullName evidence="3">GNAT family N-acetyltransferase</fullName>
    </recommendedName>
</protein>
<name>A0AAW3F4K5_BURGA</name>